<proteinExistence type="predicted"/>
<dbReference type="EMBL" id="JAIWYP010000001">
    <property type="protein sequence ID" value="KAH3885631.1"/>
    <property type="molecule type" value="Genomic_DNA"/>
</dbReference>
<sequence>MRLQRIQALLQVIYGFRIIVSRKGPDFPASLNDWCPYSSFCEHDGNAINVSNGYETCCRSCSCEYDCGRKRNCCLYEDDHFRIEEKGETSCVAPVNIINPSRIPIGRYFMIDKCPGAMDTCRSIKAAAWGNLYPHFSYNTGFIYYNQYCARCHNESNVVSWDLAVNCPPFDNEQPSQGSYSHELEEVLAGRNSPCTLSFRVPEDIDLSSEFCSLKVIKECRPLDHSNKTDTFLELEAQCQQFNATFSPSSYQSQTVFRNVYCFLCNKDQSYQTTNIDHVCLSNTYDGLYRVQPGNLIILLGSFYTDYSVTQKKVDEMVCHQIMKVRDKRVSLFFFLKKAFSQILACNEVCH</sequence>
<evidence type="ECO:0000313" key="2">
    <source>
        <dbReference type="Proteomes" id="UP000828390"/>
    </source>
</evidence>
<keyword evidence="2" id="KW-1185">Reference proteome</keyword>
<protein>
    <submittedName>
        <fullName evidence="1">Uncharacterized protein</fullName>
    </submittedName>
</protein>
<reference evidence="1" key="1">
    <citation type="journal article" date="2019" name="bioRxiv">
        <title>The Genome of the Zebra Mussel, Dreissena polymorpha: A Resource for Invasive Species Research.</title>
        <authorList>
            <person name="McCartney M.A."/>
            <person name="Auch B."/>
            <person name="Kono T."/>
            <person name="Mallez S."/>
            <person name="Zhang Y."/>
            <person name="Obille A."/>
            <person name="Becker A."/>
            <person name="Abrahante J.E."/>
            <person name="Garbe J."/>
            <person name="Badalamenti J.P."/>
            <person name="Herman A."/>
            <person name="Mangelson H."/>
            <person name="Liachko I."/>
            <person name="Sullivan S."/>
            <person name="Sone E.D."/>
            <person name="Koren S."/>
            <person name="Silverstein K.A.T."/>
            <person name="Beckman K.B."/>
            <person name="Gohl D.M."/>
        </authorList>
    </citation>
    <scope>NUCLEOTIDE SEQUENCE</scope>
    <source>
        <strain evidence="1">Duluth1</strain>
        <tissue evidence="1">Whole animal</tissue>
    </source>
</reference>
<evidence type="ECO:0000313" key="1">
    <source>
        <dbReference type="EMBL" id="KAH3885631.1"/>
    </source>
</evidence>
<accession>A0A9D4RYA2</accession>
<dbReference type="Proteomes" id="UP000828390">
    <property type="component" value="Unassembled WGS sequence"/>
</dbReference>
<gene>
    <name evidence="1" type="ORF">DPMN_009626</name>
</gene>
<reference evidence="1" key="2">
    <citation type="submission" date="2020-11" db="EMBL/GenBank/DDBJ databases">
        <authorList>
            <person name="McCartney M.A."/>
            <person name="Auch B."/>
            <person name="Kono T."/>
            <person name="Mallez S."/>
            <person name="Becker A."/>
            <person name="Gohl D.M."/>
            <person name="Silverstein K.A.T."/>
            <person name="Koren S."/>
            <person name="Bechman K.B."/>
            <person name="Herman A."/>
            <person name="Abrahante J.E."/>
            <person name="Garbe J."/>
        </authorList>
    </citation>
    <scope>NUCLEOTIDE SEQUENCE</scope>
    <source>
        <strain evidence="1">Duluth1</strain>
        <tissue evidence="1">Whole animal</tissue>
    </source>
</reference>
<dbReference type="AlphaFoldDB" id="A0A9D4RYA2"/>
<organism evidence="1 2">
    <name type="scientific">Dreissena polymorpha</name>
    <name type="common">Zebra mussel</name>
    <name type="synonym">Mytilus polymorpha</name>
    <dbReference type="NCBI Taxonomy" id="45954"/>
    <lineage>
        <taxon>Eukaryota</taxon>
        <taxon>Metazoa</taxon>
        <taxon>Spiralia</taxon>
        <taxon>Lophotrochozoa</taxon>
        <taxon>Mollusca</taxon>
        <taxon>Bivalvia</taxon>
        <taxon>Autobranchia</taxon>
        <taxon>Heteroconchia</taxon>
        <taxon>Euheterodonta</taxon>
        <taxon>Imparidentia</taxon>
        <taxon>Neoheterodontei</taxon>
        <taxon>Myida</taxon>
        <taxon>Dreissenoidea</taxon>
        <taxon>Dreissenidae</taxon>
        <taxon>Dreissena</taxon>
    </lineage>
</organism>
<name>A0A9D4RYA2_DREPO</name>
<comment type="caution">
    <text evidence="1">The sequence shown here is derived from an EMBL/GenBank/DDBJ whole genome shotgun (WGS) entry which is preliminary data.</text>
</comment>